<evidence type="ECO:0000313" key="2">
    <source>
        <dbReference type="EMBL" id="KAK3331954.1"/>
    </source>
</evidence>
<reference evidence="2" key="2">
    <citation type="submission" date="2023-06" db="EMBL/GenBank/DDBJ databases">
        <authorList>
            <consortium name="Lawrence Berkeley National Laboratory"/>
            <person name="Haridas S."/>
            <person name="Hensen N."/>
            <person name="Bonometti L."/>
            <person name="Westerberg I."/>
            <person name="Brannstrom I.O."/>
            <person name="Guillou S."/>
            <person name="Cros-Aarteil S."/>
            <person name="Calhoun S."/>
            <person name="Kuo A."/>
            <person name="Mondo S."/>
            <person name="Pangilinan J."/>
            <person name="Riley R."/>
            <person name="Labutti K."/>
            <person name="Andreopoulos B."/>
            <person name="Lipzen A."/>
            <person name="Chen C."/>
            <person name="Yanf M."/>
            <person name="Daum C."/>
            <person name="Ng V."/>
            <person name="Clum A."/>
            <person name="Steindorff A."/>
            <person name="Ohm R."/>
            <person name="Martin F."/>
            <person name="Silar P."/>
            <person name="Natvig D."/>
            <person name="Lalanne C."/>
            <person name="Gautier V."/>
            <person name="Ament-Velasquez S.L."/>
            <person name="Kruys A."/>
            <person name="Hutchinson M.I."/>
            <person name="Powell A.J."/>
            <person name="Barry K."/>
            <person name="Miller A.N."/>
            <person name="Grigoriev I.V."/>
            <person name="Debuchy R."/>
            <person name="Gladieux P."/>
            <person name="Thoren M.H."/>
            <person name="Johannesson H."/>
        </authorList>
    </citation>
    <scope>NUCLEOTIDE SEQUENCE</scope>
    <source>
        <strain evidence="2">SMH4131-1</strain>
    </source>
</reference>
<dbReference type="Proteomes" id="UP001286456">
    <property type="component" value="Unassembled WGS sequence"/>
</dbReference>
<feature type="compositionally biased region" description="Polar residues" evidence="1">
    <location>
        <begin position="49"/>
        <end position="62"/>
    </location>
</feature>
<feature type="compositionally biased region" description="Low complexity" evidence="1">
    <location>
        <begin position="65"/>
        <end position="88"/>
    </location>
</feature>
<organism evidence="2 3">
    <name type="scientific">Cercophora scortea</name>
    <dbReference type="NCBI Taxonomy" id="314031"/>
    <lineage>
        <taxon>Eukaryota</taxon>
        <taxon>Fungi</taxon>
        <taxon>Dikarya</taxon>
        <taxon>Ascomycota</taxon>
        <taxon>Pezizomycotina</taxon>
        <taxon>Sordariomycetes</taxon>
        <taxon>Sordariomycetidae</taxon>
        <taxon>Sordariales</taxon>
        <taxon>Lasiosphaeriaceae</taxon>
        <taxon>Cercophora</taxon>
    </lineage>
</organism>
<name>A0AAE0MI67_9PEZI</name>
<proteinExistence type="predicted"/>
<sequence length="363" mass="39177">MSSRKHVHFDKFDKFDKFDNPSSPSGAATPKSALGGSRSHGSREGQDPLKTSSSRANGNGKETISPPASEQSQPQQPTTSTSLPQYTPCIPTAFGGQHVFTHKIGGEHPDLAFTHPTYVGAQYYPDTQGLPLQQTYISTAPGPFVYSAMATPYPPSSVPNTGVNFQPQVPDTSNGPLLHHYVPRHDGGPVLVQPEVPMQIPVQQVPYATCGSVPYQPVPAAAPMTPVVMQQPVQQPVMQPMMVQGGAPPGGPVYVQGPPQVVIGNPPTPGPPPMGLPVHPEPAMGIGLTPNEVDVMNNQIAYDNMVDEPQEFKPADDDPSRMYRVRELDGAWTLRNRFTIDNLGDCRWYIGDNGAFYAVRLVR</sequence>
<accession>A0AAE0MI67</accession>
<evidence type="ECO:0000256" key="1">
    <source>
        <dbReference type="SAM" id="MobiDB-lite"/>
    </source>
</evidence>
<keyword evidence="3" id="KW-1185">Reference proteome</keyword>
<dbReference type="AlphaFoldDB" id="A0AAE0MI67"/>
<reference evidence="2" key="1">
    <citation type="journal article" date="2023" name="Mol. Phylogenet. Evol.">
        <title>Genome-scale phylogeny and comparative genomics of the fungal order Sordariales.</title>
        <authorList>
            <person name="Hensen N."/>
            <person name="Bonometti L."/>
            <person name="Westerberg I."/>
            <person name="Brannstrom I.O."/>
            <person name="Guillou S."/>
            <person name="Cros-Aarteil S."/>
            <person name="Calhoun S."/>
            <person name="Haridas S."/>
            <person name="Kuo A."/>
            <person name="Mondo S."/>
            <person name="Pangilinan J."/>
            <person name="Riley R."/>
            <person name="LaButti K."/>
            <person name="Andreopoulos B."/>
            <person name="Lipzen A."/>
            <person name="Chen C."/>
            <person name="Yan M."/>
            <person name="Daum C."/>
            <person name="Ng V."/>
            <person name="Clum A."/>
            <person name="Steindorff A."/>
            <person name="Ohm R.A."/>
            <person name="Martin F."/>
            <person name="Silar P."/>
            <person name="Natvig D.O."/>
            <person name="Lalanne C."/>
            <person name="Gautier V."/>
            <person name="Ament-Velasquez S.L."/>
            <person name="Kruys A."/>
            <person name="Hutchinson M.I."/>
            <person name="Powell A.J."/>
            <person name="Barry K."/>
            <person name="Miller A.N."/>
            <person name="Grigoriev I.V."/>
            <person name="Debuchy R."/>
            <person name="Gladieux P."/>
            <person name="Hiltunen Thoren M."/>
            <person name="Johannesson H."/>
        </authorList>
    </citation>
    <scope>NUCLEOTIDE SEQUENCE</scope>
    <source>
        <strain evidence="2">SMH4131-1</strain>
    </source>
</reference>
<evidence type="ECO:0000313" key="3">
    <source>
        <dbReference type="Proteomes" id="UP001286456"/>
    </source>
</evidence>
<protein>
    <submittedName>
        <fullName evidence="2">Uncharacterized protein</fullName>
    </submittedName>
</protein>
<dbReference type="EMBL" id="JAUEPO010000002">
    <property type="protein sequence ID" value="KAK3331954.1"/>
    <property type="molecule type" value="Genomic_DNA"/>
</dbReference>
<feature type="region of interest" description="Disordered" evidence="1">
    <location>
        <begin position="1"/>
        <end position="88"/>
    </location>
</feature>
<gene>
    <name evidence="2" type="ORF">B0T19DRAFT_438834</name>
</gene>
<comment type="caution">
    <text evidence="2">The sequence shown here is derived from an EMBL/GenBank/DDBJ whole genome shotgun (WGS) entry which is preliminary data.</text>
</comment>
<feature type="compositionally biased region" description="Basic and acidic residues" evidence="1">
    <location>
        <begin position="9"/>
        <end position="19"/>
    </location>
</feature>